<dbReference type="CDD" id="cd00315">
    <property type="entry name" value="Cyt_C5_DNA_methylase"/>
    <property type="match status" value="1"/>
</dbReference>
<dbReference type="InterPro" id="IPR001525">
    <property type="entry name" value="C5_MeTfrase"/>
</dbReference>
<keyword evidence="4" id="KW-0680">Restriction system</keyword>
<dbReference type="PROSITE" id="PS51679">
    <property type="entry name" value="SAM_MT_C5"/>
    <property type="match status" value="1"/>
</dbReference>
<dbReference type="Proteomes" id="UP001219349">
    <property type="component" value="Chromosome"/>
</dbReference>
<dbReference type="PROSITE" id="PS00095">
    <property type="entry name" value="C5_MTASE_2"/>
    <property type="match status" value="1"/>
</dbReference>
<name>A0ABY7SPR2_9RHOB</name>
<evidence type="ECO:0000256" key="1">
    <source>
        <dbReference type="ARBA" id="ARBA00022603"/>
    </source>
</evidence>
<feature type="active site" evidence="6">
    <location>
        <position position="79"/>
    </location>
</feature>
<evidence type="ECO:0000256" key="8">
    <source>
        <dbReference type="RuleBase" id="RU000417"/>
    </source>
</evidence>
<dbReference type="Gene3D" id="3.90.120.10">
    <property type="entry name" value="DNA Methylase, subunit A, domain 2"/>
    <property type="match status" value="1"/>
</dbReference>
<accession>A0ABY7SPR2</accession>
<dbReference type="InterPro" id="IPR029063">
    <property type="entry name" value="SAM-dependent_MTases_sf"/>
</dbReference>
<dbReference type="SUPFAM" id="SSF53335">
    <property type="entry name" value="S-adenosyl-L-methionine-dependent methyltransferases"/>
    <property type="match status" value="1"/>
</dbReference>
<evidence type="ECO:0000256" key="3">
    <source>
        <dbReference type="ARBA" id="ARBA00022691"/>
    </source>
</evidence>
<dbReference type="NCBIfam" id="TIGR00675">
    <property type="entry name" value="dcm"/>
    <property type="match status" value="1"/>
</dbReference>
<reference evidence="9 10" key="1">
    <citation type="submission" date="2021-01" db="EMBL/GenBank/DDBJ databases">
        <title>Biogeographic distribution of Paracoccus.</title>
        <authorList>
            <person name="Hollensteiner J."/>
            <person name="Leineberger J."/>
            <person name="Brinkhoff T."/>
            <person name="Daniel R."/>
        </authorList>
    </citation>
    <scope>NUCLEOTIDE SEQUENCE [LARGE SCALE GENOMIC DNA]</scope>
    <source>
        <strain evidence="9 10">KCTC 22803</strain>
    </source>
</reference>
<evidence type="ECO:0000256" key="4">
    <source>
        <dbReference type="ARBA" id="ARBA00022747"/>
    </source>
</evidence>
<dbReference type="PROSITE" id="PS00094">
    <property type="entry name" value="C5_MTASE_1"/>
    <property type="match status" value="1"/>
</dbReference>
<protein>
    <recommendedName>
        <fullName evidence="8">Cytosine-specific methyltransferase</fullName>
        <ecNumber evidence="8">2.1.1.37</ecNumber>
    </recommendedName>
</protein>
<comment type="catalytic activity">
    <reaction evidence="5 8">
        <text>a 2'-deoxycytidine in DNA + S-adenosyl-L-methionine = a 5-methyl-2'-deoxycytidine in DNA + S-adenosyl-L-homocysteine + H(+)</text>
        <dbReference type="Rhea" id="RHEA:13681"/>
        <dbReference type="Rhea" id="RHEA-COMP:11369"/>
        <dbReference type="Rhea" id="RHEA-COMP:11370"/>
        <dbReference type="ChEBI" id="CHEBI:15378"/>
        <dbReference type="ChEBI" id="CHEBI:57856"/>
        <dbReference type="ChEBI" id="CHEBI:59789"/>
        <dbReference type="ChEBI" id="CHEBI:85452"/>
        <dbReference type="ChEBI" id="CHEBI:85454"/>
        <dbReference type="EC" id="2.1.1.37"/>
    </reaction>
</comment>
<comment type="similarity">
    <text evidence="6 7">Belongs to the class I-like SAM-binding methyltransferase superfamily. C5-methyltransferase family.</text>
</comment>
<dbReference type="GO" id="GO:0008168">
    <property type="term" value="F:methyltransferase activity"/>
    <property type="evidence" value="ECO:0007669"/>
    <property type="project" value="UniProtKB-KW"/>
</dbReference>
<dbReference type="EMBL" id="CP067136">
    <property type="protein sequence ID" value="WCR08875.1"/>
    <property type="molecule type" value="Genomic_DNA"/>
</dbReference>
<proteinExistence type="inferred from homology"/>
<dbReference type="EC" id="2.1.1.37" evidence="8"/>
<dbReference type="InterPro" id="IPR018117">
    <property type="entry name" value="C5_DNA_meth_AS"/>
</dbReference>
<dbReference type="InterPro" id="IPR031303">
    <property type="entry name" value="C5_meth_CS"/>
</dbReference>
<evidence type="ECO:0000256" key="5">
    <source>
        <dbReference type="ARBA" id="ARBA00047422"/>
    </source>
</evidence>
<evidence type="ECO:0000313" key="9">
    <source>
        <dbReference type="EMBL" id="WCR08875.1"/>
    </source>
</evidence>
<dbReference type="Gene3D" id="3.40.50.150">
    <property type="entry name" value="Vaccinia Virus protein VP39"/>
    <property type="match status" value="1"/>
</dbReference>
<gene>
    <name evidence="9" type="ORF">JHX87_08860</name>
</gene>
<dbReference type="InterPro" id="IPR050390">
    <property type="entry name" value="C5-Methyltransferase"/>
</dbReference>
<organism evidence="9 10">
    <name type="scientific">Paracoccus fistulariae</name>
    <dbReference type="NCBI Taxonomy" id="658446"/>
    <lineage>
        <taxon>Bacteria</taxon>
        <taxon>Pseudomonadati</taxon>
        <taxon>Pseudomonadota</taxon>
        <taxon>Alphaproteobacteria</taxon>
        <taxon>Rhodobacterales</taxon>
        <taxon>Paracoccaceae</taxon>
        <taxon>Paracoccus</taxon>
    </lineage>
</organism>
<dbReference type="PRINTS" id="PR00105">
    <property type="entry name" value="C5METTRFRASE"/>
</dbReference>
<keyword evidence="10" id="KW-1185">Reference proteome</keyword>
<dbReference type="GO" id="GO:0032259">
    <property type="term" value="P:methylation"/>
    <property type="evidence" value="ECO:0007669"/>
    <property type="project" value="UniProtKB-KW"/>
</dbReference>
<sequence length="323" mass="35190">MRGKLTSVELCAGAGGQALGIEQAGFAHQACVEIDDWCRQTLMLNRPHWNVLQSDQADLTQFDARPYAGVDLVAGGVPCPPFSKAGKQLGAADERDLFPDALRVVDEVRPKAVMLENVRGFLDAVFHDYRQKLKAQLKAMGYSFAEWHLYNASDFGVSQLRPRVVIVAVHDNYADKFEWPKGGNLRPPTVGEKLRDLMGANGWRGTDAWAEQADEIAPTIVGGSKKHGGPDLGPTRARQAWAALGVNGKSIAEEAPEPDFDGMPRLTVRMVARLQGFPDAWQFAGRKTAAYRQVGNAFPPPVAQAVASNLRAAITARRLYSVA</sequence>
<evidence type="ECO:0000256" key="2">
    <source>
        <dbReference type="ARBA" id="ARBA00022679"/>
    </source>
</evidence>
<keyword evidence="1 6" id="KW-0489">Methyltransferase</keyword>
<dbReference type="RefSeq" id="WP_271886535.1">
    <property type="nucleotide sequence ID" value="NZ_CP067136.1"/>
</dbReference>
<evidence type="ECO:0000313" key="10">
    <source>
        <dbReference type="Proteomes" id="UP001219349"/>
    </source>
</evidence>
<evidence type="ECO:0000256" key="7">
    <source>
        <dbReference type="RuleBase" id="RU000416"/>
    </source>
</evidence>
<keyword evidence="2 6" id="KW-0808">Transferase</keyword>
<keyword evidence="3 6" id="KW-0949">S-adenosyl-L-methionine</keyword>
<evidence type="ECO:0000256" key="6">
    <source>
        <dbReference type="PROSITE-ProRule" id="PRU01016"/>
    </source>
</evidence>
<dbReference type="PANTHER" id="PTHR10629:SF52">
    <property type="entry name" value="DNA (CYTOSINE-5)-METHYLTRANSFERASE 1"/>
    <property type="match status" value="1"/>
</dbReference>
<dbReference type="Pfam" id="PF00145">
    <property type="entry name" value="DNA_methylase"/>
    <property type="match status" value="1"/>
</dbReference>
<dbReference type="PANTHER" id="PTHR10629">
    <property type="entry name" value="CYTOSINE-SPECIFIC METHYLTRANSFERASE"/>
    <property type="match status" value="1"/>
</dbReference>